<protein>
    <submittedName>
        <fullName evidence="2">Uncharacterized protein</fullName>
    </submittedName>
</protein>
<feature type="transmembrane region" description="Helical" evidence="1">
    <location>
        <begin position="16"/>
        <end position="34"/>
    </location>
</feature>
<organism evidence="2 3">
    <name type="scientific">Nocardioides agri</name>
    <dbReference type="NCBI Taxonomy" id="2682843"/>
    <lineage>
        <taxon>Bacteria</taxon>
        <taxon>Bacillati</taxon>
        <taxon>Actinomycetota</taxon>
        <taxon>Actinomycetes</taxon>
        <taxon>Propionibacteriales</taxon>
        <taxon>Nocardioidaceae</taxon>
        <taxon>Nocardioides</taxon>
    </lineage>
</organism>
<dbReference type="Proteomes" id="UP000473525">
    <property type="component" value="Unassembled WGS sequence"/>
</dbReference>
<gene>
    <name evidence="2" type="ORF">GON03_17225</name>
</gene>
<keyword evidence="3" id="KW-1185">Reference proteome</keyword>
<sequence>MIIPLHLGALHPVEQALTLALAFGPFVVLGAVVLHRRRQDAAEDQRDR</sequence>
<dbReference type="RefSeq" id="WP_157344131.1">
    <property type="nucleotide sequence ID" value="NZ_WSEK01000004.1"/>
</dbReference>
<keyword evidence="1" id="KW-0472">Membrane</keyword>
<keyword evidence="1" id="KW-1133">Transmembrane helix</keyword>
<accession>A0A6L6XU41</accession>
<proteinExistence type="predicted"/>
<evidence type="ECO:0000256" key="1">
    <source>
        <dbReference type="SAM" id="Phobius"/>
    </source>
</evidence>
<evidence type="ECO:0000313" key="3">
    <source>
        <dbReference type="Proteomes" id="UP000473525"/>
    </source>
</evidence>
<comment type="caution">
    <text evidence="2">The sequence shown here is derived from an EMBL/GenBank/DDBJ whole genome shotgun (WGS) entry which is preliminary data.</text>
</comment>
<name>A0A6L6XU41_9ACTN</name>
<dbReference type="AlphaFoldDB" id="A0A6L6XU41"/>
<keyword evidence="1" id="KW-0812">Transmembrane</keyword>
<evidence type="ECO:0000313" key="2">
    <source>
        <dbReference type="EMBL" id="MVQ50931.1"/>
    </source>
</evidence>
<reference evidence="2 3" key="1">
    <citation type="submission" date="2019-12" db="EMBL/GenBank/DDBJ databases">
        <authorList>
            <person name="Huq M.A."/>
        </authorList>
    </citation>
    <scope>NUCLEOTIDE SEQUENCE [LARGE SCALE GENOMIC DNA]</scope>
    <source>
        <strain evidence="2 3">MAH-18</strain>
    </source>
</reference>
<dbReference type="EMBL" id="WSEK01000004">
    <property type="protein sequence ID" value="MVQ50931.1"/>
    <property type="molecule type" value="Genomic_DNA"/>
</dbReference>